<name>A0A6A5WJD6_9PLEO</name>
<gene>
    <name evidence="1" type="ORF">P154DRAFT_232152</name>
</gene>
<reference evidence="1" key="1">
    <citation type="journal article" date="2020" name="Stud. Mycol.">
        <title>101 Dothideomycetes genomes: a test case for predicting lifestyles and emergence of pathogens.</title>
        <authorList>
            <person name="Haridas S."/>
            <person name="Albert R."/>
            <person name="Binder M."/>
            <person name="Bloem J."/>
            <person name="Labutti K."/>
            <person name="Salamov A."/>
            <person name="Andreopoulos B."/>
            <person name="Baker S."/>
            <person name="Barry K."/>
            <person name="Bills G."/>
            <person name="Bluhm B."/>
            <person name="Cannon C."/>
            <person name="Castanera R."/>
            <person name="Culley D."/>
            <person name="Daum C."/>
            <person name="Ezra D."/>
            <person name="Gonzalez J."/>
            <person name="Henrissat B."/>
            <person name="Kuo A."/>
            <person name="Liang C."/>
            <person name="Lipzen A."/>
            <person name="Lutzoni F."/>
            <person name="Magnuson J."/>
            <person name="Mondo S."/>
            <person name="Nolan M."/>
            <person name="Ohm R."/>
            <person name="Pangilinan J."/>
            <person name="Park H.-J."/>
            <person name="Ramirez L."/>
            <person name="Alfaro M."/>
            <person name="Sun H."/>
            <person name="Tritt A."/>
            <person name="Yoshinaga Y."/>
            <person name="Zwiers L.-H."/>
            <person name="Turgeon B."/>
            <person name="Goodwin S."/>
            <person name="Spatafora J."/>
            <person name="Crous P."/>
            <person name="Grigoriev I."/>
        </authorList>
    </citation>
    <scope>NUCLEOTIDE SEQUENCE</scope>
    <source>
        <strain evidence="1">CBS 123094</strain>
    </source>
</reference>
<dbReference type="PROSITE" id="PS51257">
    <property type="entry name" value="PROKAR_LIPOPROTEIN"/>
    <property type="match status" value="1"/>
</dbReference>
<dbReference type="Proteomes" id="UP000799779">
    <property type="component" value="Unassembled WGS sequence"/>
</dbReference>
<organism evidence="1 2">
    <name type="scientific">Amniculicola lignicola CBS 123094</name>
    <dbReference type="NCBI Taxonomy" id="1392246"/>
    <lineage>
        <taxon>Eukaryota</taxon>
        <taxon>Fungi</taxon>
        <taxon>Dikarya</taxon>
        <taxon>Ascomycota</taxon>
        <taxon>Pezizomycotina</taxon>
        <taxon>Dothideomycetes</taxon>
        <taxon>Pleosporomycetidae</taxon>
        <taxon>Pleosporales</taxon>
        <taxon>Amniculicolaceae</taxon>
        <taxon>Amniculicola</taxon>
    </lineage>
</organism>
<sequence>MSRRFGRITSPVSVNGSSACFGGFGMFTPLHLDCRHHPVSSRLHTHGIAKIPGY</sequence>
<dbReference type="AlphaFoldDB" id="A0A6A5WJD6"/>
<proteinExistence type="predicted"/>
<evidence type="ECO:0000313" key="1">
    <source>
        <dbReference type="EMBL" id="KAF1999235.1"/>
    </source>
</evidence>
<accession>A0A6A5WJD6</accession>
<keyword evidence="2" id="KW-1185">Reference proteome</keyword>
<protein>
    <submittedName>
        <fullName evidence="1">Uncharacterized protein</fullName>
    </submittedName>
</protein>
<evidence type="ECO:0000313" key="2">
    <source>
        <dbReference type="Proteomes" id="UP000799779"/>
    </source>
</evidence>
<dbReference type="EMBL" id="ML977597">
    <property type="protein sequence ID" value="KAF1999235.1"/>
    <property type="molecule type" value="Genomic_DNA"/>
</dbReference>